<evidence type="ECO:0000313" key="1">
    <source>
        <dbReference type="EMBL" id="CAG8512431.1"/>
    </source>
</evidence>
<comment type="caution">
    <text evidence="1">The sequence shown here is derived from an EMBL/GenBank/DDBJ whole genome shotgun (WGS) entry which is preliminary data.</text>
</comment>
<dbReference type="AlphaFoldDB" id="A0A9N9A053"/>
<evidence type="ECO:0000313" key="2">
    <source>
        <dbReference type="Proteomes" id="UP000789342"/>
    </source>
</evidence>
<reference evidence="1" key="1">
    <citation type="submission" date="2021-06" db="EMBL/GenBank/DDBJ databases">
        <authorList>
            <person name="Kallberg Y."/>
            <person name="Tangrot J."/>
            <person name="Rosling A."/>
        </authorList>
    </citation>
    <scope>NUCLEOTIDE SEQUENCE</scope>
    <source>
        <strain evidence="1">CL551</strain>
    </source>
</reference>
<keyword evidence="2" id="KW-1185">Reference proteome</keyword>
<gene>
    <name evidence="1" type="ORF">AMORRO_LOCUS3796</name>
</gene>
<organism evidence="1 2">
    <name type="scientific">Acaulospora morrowiae</name>
    <dbReference type="NCBI Taxonomy" id="94023"/>
    <lineage>
        <taxon>Eukaryota</taxon>
        <taxon>Fungi</taxon>
        <taxon>Fungi incertae sedis</taxon>
        <taxon>Mucoromycota</taxon>
        <taxon>Glomeromycotina</taxon>
        <taxon>Glomeromycetes</taxon>
        <taxon>Diversisporales</taxon>
        <taxon>Acaulosporaceae</taxon>
        <taxon>Acaulospora</taxon>
    </lineage>
</organism>
<proteinExistence type="predicted"/>
<dbReference type="Proteomes" id="UP000789342">
    <property type="component" value="Unassembled WGS sequence"/>
</dbReference>
<protein>
    <submittedName>
        <fullName evidence="1">12207_t:CDS:1</fullName>
    </submittedName>
</protein>
<name>A0A9N9A053_9GLOM</name>
<accession>A0A9N9A053</accession>
<sequence>MEIDLLDDLKKINDYSAMLEVLIKEGLSFVFETLSYFSKNHNEFVKGWENDLDSPGKINNLADPHLNFIEESIEKCKKNADRFSEFHELFNSGIMKLDESLRKIENKMDKTIYEQMLEKKNKIDEWVQKSNEIFHIKNYQKKVDEGNASLKELNEKGFKHLIMDRLIVELEFIINMRLKILKLKEVSDFWKRILDEFQINRELMKENVNHGELYVKKYAIDHTIDHWAKIGYITDTFFANISCPIVKLLKRSEI</sequence>
<dbReference type="EMBL" id="CAJVPV010001924">
    <property type="protein sequence ID" value="CAG8512431.1"/>
    <property type="molecule type" value="Genomic_DNA"/>
</dbReference>